<evidence type="ECO:0000313" key="2">
    <source>
        <dbReference type="EMBL" id="KPI41920.1"/>
    </source>
</evidence>
<dbReference type="RefSeq" id="XP_018001883.1">
    <property type="nucleotide sequence ID" value="XM_018145499.1"/>
</dbReference>
<reference evidence="2 3" key="1">
    <citation type="submission" date="2015-06" db="EMBL/GenBank/DDBJ databases">
        <title>Draft genome of the ant-associated black yeast Phialophora attae CBS 131958.</title>
        <authorList>
            <person name="Moreno L.F."/>
            <person name="Stielow B.J."/>
            <person name="de Hoog S."/>
            <person name="Vicente V.A."/>
            <person name="Weiss V.A."/>
            <person name="de Vries M."/>
            <person name="Cruz L.M."/>
            <person name="Souza E.M."/>
        </authorList>
    </citation>
    <scope>NUCLEOTIDE SEQUENCE [LARGE SCALE GENOMIC DNA]</scope>
    <source>
        <strain evidence="2 3">CBS 131958</strain>
    </source>
</reference>
<organism evidence="2 3">
    <name type="scientific">Cyphellophora attinorum</name>
    <dbReference type="NCBI Taxonomy" id="1664694"/>
    <lineage>
        <taxon>Eukaryota</taxon>
        <taxon>Fungi</taxon>
        <taxon>Dikarya</taxon>
        <taxon>Ascomycota</taxon>
        <taxon>Pezizomycotina</taxon>
        <taxon>Eurotiomycetes</taxon>
        <taxon>Chaetothyriomycetidae</taxon>
        <taxon>Chaetothyriales</taxon>
        <taxon>Cyphellophoraceae</taxon>
        <taxon>Cyphellophora</taxon>
    </lineage>
</organism>
<dbReference type="Gene3D" id="3.40.50.1820">
    <property type="entry name" value="alpha/beta hydrolase"/>
    <property type="match status" value="1"/>
</dbReference>
<dbReference type="STRING" id="1664694.A0A0N1HBT7"/>
<dbReference type="InterPro" id="IPR000073">
    <property type="entry name" value="AB_hydrolase_1"/>
</dbReference>
<accession>A0A0N1HBT7</accession>
<comment type="caution">
    <text evidence="2">The sequence shown here is derived from an EMBL/GenBank/DDBJ whole genome shotgun (WGS) entry which is preliminary data.</text>
</comment>
<dbReference type="InterPro" id="IPR052897">
    <property type="entry name" value="Sec-Metab_Biosynth_Hydrolase"/>
</dbReference>
<name>A0A0N1HBT7_9EURO</name>
<dbReference type="PANTHER" id="PTHR37017">
    <property type="entry name" value="AB HYDROLASE-1 DOMAIN-CONTAINING PROTEIN-RELATED"/>
    <property type="match status" value="1"/>
</dbReference>
<dbReference type="PANTHER" id="PTHR37017:SF13">
    <property type="entry name" value="AB HYDROLASE-1 DOMAIN-CONTAINING PROTEIN"/>
    <property type="match status" value="1"/>
</dbReference>
<dbReference type="InterPro" id="IPR029058">
    <property type="entry name" value="AB_hydrolase_fold"/>
</dbReference>
<dbReference type="GeneID" id="28737379"/>
<dbReference type="Proteomes" id="UP000038010">
    <property type="component" value="Unassembled WGS sequence"/>
</dbReference>
<keyword evidence="3" id="KW-1185">Reference proteome</keyword>
<dbReference type="OrthoDB" id="1263307at2759"/>
<dbReference type="SUPFAM" id="SSF53474">
    <property type="entry name" value="alpha/beta-Hydrolases"/>
    <property type="match status" value="1"/>
</dbReference>
<protein>
    <recommendedName>
        <fullName evidence="1">AB hydrolase-1 domain-containing protein</fullName>
    </recommendedName>
</protein>
<evidence type="ECO:0000259" key="1">
    <source>
        <dbReference type="Pfam" id="PF12697"/>
    </source>
</evidence>
<gene>
    <name evidence="2" type="ORF">AB675_5297</name>
</gene>
<evidence type="ECO:0000313" key="3">
    <source>
        <dbReference type="Proteomes" id="UP000038010"/>
    </source>
</evidence>
<sequence>MVLDTTTSSNPTIFVIPGGACPVVFYNDLVSTLTKQGFEAETHNLRSYTDDPKNAEPQGLTEDAAYMHEKIEALVDQGKEVVVVGHSYGGLVTTDAAHGLSKAERARAGKRGGIVRIIYLSCIVGAVGSNSTETCAGRLPEFDFMQPSEENPEFLRQSEKSAGTVFSDLPKEQADLWVSRQWCHSVRAFNDKIQYASYLQNPVTWIFCKGDEVLTPSFQRGCIEFIEQEKGKKIDVVELDVGHCPNVTATELTAKTIVEAVKRNA</sequence>
<feature type="domain" description="AB hydrolase-1" evidence="1">
    <location>
        <begin position="15"/>
        <end position="254"/>
    </location>
</feature>
<dbReference type="Pfam" id="PF12697">
    <property type="entry name" value="Abhydrolase_6"/>
    <property type="match status" value="1"/>
</dbReference>
<proteinExistence type="predicted"/>
<dbReference type="EMBL" id="LFJN01000008">
    <property type="protein sequence ID" value="KPI41920.1"/>
    <property type="molecule type" value="Genomic_DNA"/>
</dbReference>
<dbReference type="VEuPathDB" id="FungiDB:AB675_5297"/>
<dbReference type="AlphaFoldDB" id="A0A0N1HBT7"/>